<dbReference type="EMBL" id="RKQK01000001">
    <property type="protein sequence ID" value="RPE71895.1"/>
    <property type="molecule type" value="Genomic_DNA"/>
</dbReference>
<dbReference type="RefSeq" id="WP_123792066.1">
    <property type="nucleotide sequence ID" value="NZ_RKQK01000001.1"/>
</dbReference>
<proteinExistence type="predicted"/>
<organism evidence="1 2">
    <name type="scientific">Pacificibacter maritimus</name>
    <dbReference type="NCBI Taxonomy" id="762213"/>
    <lineage>
        <taxon>Bacteria</taxon>
        <taxon>Pseudomonadati</taxon>
        <taxon>Pseudomonadota</taxon>
        <taxon>Alphaproteobacteria</taxon>
        <taxon>Rhodobacterales</taxon>
        <taxon>Roseobacteraceae</taxon>
        <taxon>Pacificibacter</taxon>
    </lineage>
</organism>
<keyword evidence="2" id="KW-1185">Reference proteome</keyword>
<dbReference type="AlphaFoldDB" id="A0A3N4UT67"/>
<dbReference type="Proteomes" id="UP000269689">
    <property type="component" value="Unassembled WGS sequence"/>
</dbReference>
<reference evidence="1 2" key="1">
    <citation type="submission" date="2018-11" db="EMBL/GenBank/DDBJ databases">
        <title>Genomic Encyclopedia of Type Strains, Phase IV (KMG-IV): sequencing the most valuable type-strain genomes for metagenomic binning, comparative biology and taxonomic classification.</title>
        <authorList>
            <person name="Goeker M."/>
        </authorList>
    </citation>
    <scope>NUCLEOTIDE SEQUENCE [LARGE SCALE GENOMIC DNA]</scope>
    <source>
        <strain evidence="1 2">DSM 104731</strain>
    </source>
</reference>
<evidence type="ECO:0000313" key="1">
    <source>
        <dbReference type="EMBL" id="RPE71895.1"/>
    </source>
</evidence>
<protein>
    <submittedName>
        <fullName evidence="1">Uncharacterized protein</fullName>
    </submittedName>
</protein>
<sequence>MTSDETVETQAGRQAAELAYWAKYADQSPAALTETALQMYENLTLAELAEMALLPRQESAA</sequence>
<name>A0A3N4UT67_9RHOB</name>
<gene>
    <name evidence="1" type="ORF">EDD53_1028</name>
</gene>
<accession>A0A3N4UT67</accession>
<comment type="caution">
    <text evidence="1">The sequence shown here is derived from an EMBL/GenBank/DDBJ whole genome shotgun (WGS) entry which is preliminary data.</text>
</comment>
<evidence type="ECO:0000313" key="2">
    <source>
        <dbReference type="Proteomes" id="UP000269689"/>
    </source>
</evidence>